<dbReference type="Proteomes" id="UP001302321">
    <property type="component" value="Unassembled WGS sequence"/>
</dbReference>
<name>A0AAN6WCB4_9PEZI</name>
<protein>
    <submittedName>
        <fullName evidence="2">Uncharacterized protein</fullName>
    </submittedName>
</protein>
<dbReference type="EMBL" id="MU866128">
    <property type="protein sequence ID" value="KAK4178880.1"/>
    <property type="molecule type" value="Genomic_DNA"/>
</dbReference>
<reference evidence="2" key="2">
    <citation type="submission" date="2023-05" db="EMBL/GenBank/DDBJ databases">
        <authorList>
            <consortium name="Lawrence Berkeley National Laboratory"/>
            <person name="Steindorff A."/>
            <person name="Hensen N."/>
            <person name="Bonometti L."/>
            <person name="Westerberg I."/>
            <person name="Brannstrom I.O."/>
            <person name="Guillou S."/>
            <person name="Cros-Aarteil S."/>
            <person name="Calhoun S."/>
            <person name="Haridas S."/>
            <person name="Kuo A."/>
            <person name="Mondo S."/>
            <person name="Pangilinan J."/>
            <person name="Riley R."/>
            <person name="Labutti K."/>
            <person name="Andreopoulos B."/>
            <person name="Lipzen A."/>
            <person name="Chen C."/>
            <person name="Yanf M."/>
            <person name="Daum C."/>
            <person name="Ng V."/>
            <person name="Clum A."/>
            <person name="Ohm R."/>
            <person name="Martin F."/>
            <person name="Silar P."/>
            <person name="Natvig D."/>
            <person name="Lalanne C."/>
            <person name="Gautier V."/>
            <person name="Ament-Velasquez S.L."/>
            <person name="Kruys A."/>
            <person name="Hutchinson M.I."/>
            <person name="Powell A.J."/>
            <person name="Barry K."/>
            <person name="Miller A.N."/>
            <person name="Grigoriev I.V."/>
            <person name="Debuchy R."/>
            <person name="Gladieux P."/>
            <person name="Thoren M.H."/>
            <person name="Johannesson H."/>
        </authorList>
    </citation>
    <scope>NUCLEOTIDE SEQUENCE</scope>
    <source>
        <strain evidence="2">CBS 892.96</strain>
    </source>
</reference>
<dbReference type="AlphaFoldDB" id="A0AAN6WCB4"/>
<gene>
    <name evidence="2" type="ORF">QBC36DRAFT_323720</name>
</gene>
<keyword evidence="3" id="KW-1185">Reference proteome</keyword>
<organism evidence="2 3">
    <name type="scientific">Triangularia setosa</name>
    <dbReference type="NCBI Taxonomy" id="2587417"/>
    <lineage>
        <taxon>Eukaryota</taxon>
        <taxon>Fungi</taxon>
        <taxon>Dikarya</taxon>
        <taxon>Ascomycota</taxon>
        <taxon>Pezizomycotina</taxon>
        <taxon>Sordariomycetes</taxon>
        <taxon>Sordariomycetidae</taxon>
        <taxon>Sordariales</taxon>
        <taxon>Podosporaceae</taxon>
        <taxon>Triangularia</taxon>
    </lineage>
</organism>
<accession>A0AAN6WCB4</accession>
<evidence type="ECO:0000256" key="1">
    <source>
        <dbReference type="SAM" id="MobiDB-lite"/>
    </source>
</evidence>
<comment type="caution">
    <text evidence="2">The sequence shown here is derived from an EMBL/GenBank/DDBJ whole genome shotgun (WGS) entry which is preliminary data.</text>
</comment>
<reference evidence="2" key="1">
    <citation type="journal article" date="2023" name="Mol. Phylogenet. Evol.">
        <title>Genome-scale phylogeny and comparative genomics of the fungal order Sordariales.</title>
        <authorList>
            <person name="Hensen N."/>
            <person name="Bonometti L."/>
            <person name="Westerberg I."/>
            <person name="Brannstrom I.O."/>
            <person name="Guillou S."/>
            <person name="Cros-Aarteil S."/>
            <person name="Calhoun S."/>
            <person name="Haridas S."/>
            <person name="Kuo A."/>
            <person name="Mondo S."/>
            <person name="Pangilinan J."/>
            <person name="Riley R."/>
            <person name="LaButti K."/>
            <person name="Andreopoulos B."/>
            <person name="Lipzen A."/>
            <person name="Chen C."/>
            <person name="Yan M."/>
            <person name="Daum C."/>
            <person name="Ng V."/>
            <person name="Clum A."/>
            <person name="Steindorff A."/>
            <person name="Ohm R.A."/>
            <person name="Martin F."/>
            <person name="Silar P."/>
            <person name="Natvig D.O."/>
            <person name="Lalanne C."/>
            <person name="Gautier V."/>
            <person name="Ament-Velasquez S.L."/>
            <person name="Kruys A."/>
            <person name="Hutchinson M.I."/>
            <person name="Powell A.J."/>
            <person name="Barry K."/>
            <person name="Miller A.N."/>
            <person name="Grigoriev I.V."/>
            <person name="Debuchy R."/>
            <person name="Gladieux P."/>
            <person name="Hiltunen Thoren M."/>
            <person name="Johannesson H."/>
        </authorList>
    </citation>
    <scope>NUCLEOTIDE SEQUENCE</scope>
    <source>
        <strain evidence="2">CBS 892.96</strain>
    </source>
</reference>
<evidence type="ECO:0000313" key="2">
    <source>
        <dbReference type="EMBL" id="KAK4178880.1"/>
    </source>
</evidence>
<sequence length="202" mass="22656">MDPNDAYPCDLLDHAKAPLATLPPQQNNVPMSDAPRFTPQDQDVDMEDVPVEAATGTRETTPHHQYQGQAKYTGQPFPLPLSPSQQLLPNLLGAHQQQSPPWQPVQAPRYRCTGQQLLPPAVLSCDPTYQHDLKPIVHVTLHTPMPGHEHIRRTEYIPMVFKSAQGETKVIWDVVMDGSHYDYTNEPRLHYQQAASDMGQAV</sequence>
<feature type="region of interest" description="Disordered" evidence="1">
    <location>
        <begin position="17"/>
        <end position="42"/>
    </location>
</feature>
<proteinExistence type="predicted"/>
<evidence type="ECO:0000313" key="3">
    <source>
        <dbReference type="Proteomes" id="UP001302321"/>
    </source>
</evidence>